<dbReference type="AlphaFoldDB" id="A0A6M1LBM8"/>
<name>A0A6M1LBM8_9ACTN</name>
<gene>
    <name evidence="1" type="ORF">ENC19_25010</name>
</gene>
<comment type="caution">
    <text evidence="1">The sequence shown here is derived from an EMBL/GenBank/DDBJ whole genome shotgun (WGS) entry which is preliminary data.</text>
</comment>
<sequence>MGVLEDCLEFLTMAGQGKVVLRTGSAAAPLDAGLTSLIETTVTSGDVSVFLPMDQAGAAGLRAYLRGLVDKGVDAVVALIDPGATTLVTDPEKLLAVQRDLGVALHAPVDAVAPGLLPEDRLFPVGVNGLKASADAVPASYRLLPEGQAVQRAALSDLKTSQVPASIERLRGWLTGSPARAGSWPGDHSAVAAVHHALYDTLPGGEVDKLLSSPRPVSLGTLQELLRGRLASLDPGTVWSEFSAGRAAAALIHGWPDGDANPRAFWLVRDPGDGRMYWADPLAHGELLPADLDGAHDERAAILERQKSTALLVDASGNPYVPTAGTAVEAVPLVSMHARPHGQSLLVGAWPQAARSTIRKQILDVVFGFDSPVIAVDVRRGQPLDGRSTMDGELKAALNESLKRATGAPVVVATEYNDDLMWLVRNQYGGATVVPSTGNLGGLEGWDVHGQGLPERYSVLSADVLVHAGRQASRTAVVPAPQVLREFIASPSWPEAEQYFRANRAELLTPESITAVRALVDQYHARASTLGPDGRAHEDHPFFVPDRALPAFGVLLEVASRTANDPRTEPVTPNDPSLLADRVPYTALADESLFFGYLSNRPVPGSAGGFQDGLLWLRQLIGAMFAEPITGVGPAAVVDTLAAKGELEGERAARNPGSPEFFRAHATVAAALLQTIDPVRWGGSVSPHAQITAIDCLTGEDRVAWHYIIKQEVQPIVPPPTQNELRLLIEDIATCY</sequence>
<dbReference type="EMBL" id="SAIY01000010">
    <property type="protein sequence ID" value="NGM15662.1"/>
    <property type="molecule type" value="Genomic_DNA"/>
</dbReference>
<organism evidence="1 2">
    <name type="scientific">Verrucosispora sioxanthis</name>
    <dbReference type="NCBI Taxonomy" id="2499994"/>
    <lineage>
        <taxon>Bacteria</taxon>
        <taxon>Bacillati</taxon>
        <taxon>Actinomycetota</taxon>
        <taxon>Actinomycetes</taxon>
        <taxon>Micromonosporales</taxon>
        <taxon>Micromonosporaceae</taxon>
        <taxon>Micromonospora</taxon>
    </lineage>
</organism>
<proteinExistence type="predicted"/>
<accession>A0A6M1LBM8</accession>
<dbReference type="Proteomes" id="UP000478148">
    <property type="component" value="Unassembled WGS sequence"/>
</dbReference>
<protein>
    <submittedName>
        <fullName evidence="1">Uncharacterized protein</fullName>
    </submittedName>
</protein>
<evidence type="ECO:0000313" key="2">
    <source>
        <dbReference type="Proteomes" id="UP000478148"/>
    </source>
</evidence>
<evidence type="ECO:0000313" key="1">
    <source>
        <dbReference type="EMBL" id="NGM15662.1"/>
    </source>
</evidence>
<reference evidence="1 2" key="1">
    <citation type="submission" date="2020-02" db="EMBL/GenBank/DDBJ databases">
        <title>Draft Genome Sequence of Verrucosispora sp. Strain CWR15, Isolated from Gulf of Mexico Sponge.</title>
        <authorList>
            <person name="Kennedy S.J."/>
            <person name="Cella E."/>
            <person name="Azarian T."/>
            <person name="Baker B.J."/>
            <person name="Shaw L.N."/>
        </authorList>
    </citation>
    <scope>NUCLEOTIDE SEQUENCE [LARGE SCALE GENOMIC DNA]</scope>
    <source>
        <strain evidence="1 2">CWR15</strain>
    </source>
</reference>
<dbReference type="RefSeq" id="WP_164449504.1">
    <property type="nucleotide sequence ID" value="NZ_SAIY01000010.1"/>
</dbReference>
<keyword evidence="2" id="KW-1185">Reference proteome</keyword>